<evidence type="ECO:0000259" key="6">
    <source>
        <dbReference type="Pfam" id="PF13860"/>
    </source>
</evidence>
<dbReference type="FunCoup" id="A0A2G4YSF4">
    <property type="interactions" value="119"/>
</dbReference>
<evidence type="ECO:0000256" key="4">
    <source>
        <dbReference type="ARBA" id="ARBA00024746"/>
    </source>
</evidence>
<evidence type="ECO:0000256" key="3">
    <source>
        <dbReference type="ARBA" id="ARBA00022795"/>
    </source>
</evidence>
<dbReference type="InParanoid" id="A0A2G4YSF4"/>
<feature type="domain" description="FlgD/Vpr Ig-like" evidence="6">
    <location>
        <begin position="103"/>
        <end position="167"/>
    </location>
</feature>
<keyword evidence="3 5" id="KW-1005">Bacterial flagellum biogenesis</keyword>
<evidence type="ECO:0000256" key="1">
    <source>
        <dbReference type="ARBA" id="ARBA00010577"/>
    </source>
</evidence>
<evidence type="ECO:0000256" key="2">
    <source>
        <dbReference type="ARBA" id="ARBA00016013"/>
    </source>
</evidence>
<sequence>MEVTAAAGANSEASKSSTKLADDFDNFLALLTTQLQFQDPLDPMDSSQFTEQLVSFTQVEQSIATNKNLENLISQTQTAAISDAVNYLGTEITVETDRAGLRDGKAKWEYGLQSNSDETKIIVQDSKGKVVYEGIGENKAGLHEFIWDAPEGTPDGIYKLSLQAESANGSEVQTAIYSKGVVESIETLNGQAHLSVNGILTPTTEIQAVNTVKKPDPDAEDAS</sequence>
<dbReference type="Gene3D" id="2.30.30.910">
    <property type="match status" value="1"/>
</dbReference>
<dbReference type="Gene3D" id="2.60.40.4070">
    <property type="match status" value="1"/>
</dbReference>
<dbReference type="RefSeq" id="WP_099472153.1">
    <property type="nucleotide sequence ID" value="NZ_CP041025.1"/>
</dbReference>
<dbReference type="InterPro" id="IPR005648">
    <property type="entry name" value="FlgD"/>
</dbReference>
<dbReference type="OrthoDB" id="9785233at2"/>
<dbReference type="GO" id="GO:0044781">
    <property type="term" value="P:bacterial-type flagellum organization"/>
    <property type="evidence" value="ECO:0007669"/>
    <property type="project" value="UniProtKB-UniRule"/>
</dbReference>
<comment type="function">
    <text evidence="4 5">Required for flagellar hook formation. May act as a scaffolding protein.</text>
</comment>
<evidence type="ECO:0000313" key="7">
    <source>
        <dbReference type="EMBL" id="PHZ85264.1"/>
    </source>
</evidence>
<dbReference type="Pfam" id="PF13860">
    <property type="entry name" value="FlgD_ig"/>
    <property type="match status" value="1"/>
</dbReference>
<dbReference type="InterPro" id="IPR025965">
    <property type="entry name" value="FlgD/Vpr_Ig-like"/>
</dbReference>
<protein>
    <recommendedName>
        <fullName evidence="2 5">Basal-body rod modification protein FlgD</fullName>
    </recommendedName>
</protein>
<dbReference type="AlphaFoldDB" id="A0A2G4YSF4"/>
<dbReference type="Proteomes" id="UP000229730">
    <property type="component" value="Unassembled WGS sequence"/>
</dbReference>
<gene>
    <name evidence="7" type="ORF">CRD36_07615</name>
</gene>
<accession>A0A2G4YSF4</accession>
<evidence type="ECO:0000256" key="5">
    <source>
        <dbReference type="RuleBase" id="RU362076"/>
    </source>
</evidence>
<reference evidence="7 8" key="1">
    <citation type="submission" date="2017-10" db="EMBL/GenBank/DDBJ databases">
        <title>Frigbacter circumglobatus gen. nov. sp. nov., isolated from sediment cultured in situ.</title>
        <authorList>
            <person name="Zhao Z."/>
        </authorList>
    </citation>
    <scope>NUCLEOTIDE SEQUENCE [LARGE SCALE GENOMIC DNA]</scope>
    <source>
        <strain evidence="7 8">ZYL</strain>
    </source>
</reference>
<keyword evidence="7" id="KW-0282">Flagellum</keyword>
<comment type="caution">
    <text evidence="7">The sequence shown here is derived from an EMBL/GenBank/DDBJ whole genome shotgun (WGS) entry which is preliminary data.</text>
</comment>
<name>A0A2G4YSF4_9PROT</name>
<evidence type="ECO:0000313" key="8">
    <source>
        <dbReference type="Proteomes" id="UP000229730"/>
    </source>
</evidence>
<keyword evidence="7" id="KW-0966">Cell projection</keyword>
<keyword evidence="7" id="KW-0969">Cilium</keyword>
<organism evidence="7 8">
    <name type="scientific">Paremcibacter congregatus</name>
    <dbReference type="NCBI Taxonomy" id="2043170"/>
    <lineage>
        <taxon>Bacteria</taxon>
        <taxon>Pseudomonadati</taxon>
        <taxon>Pseudomonadota</taxon>
        <taxon>Alphaproteobacteria</taxon>
        <taxon>Emcibacterales</taxon>
        <taxon>Emcibacteraceae</taxon>
        <taxon>Paremcibacter</taxon>
    </lineage>
</organism>
<comment type="similarity">
    <text evidence="1 5">Belongs to the FlgD family.</text>
</comment>
<dbReference type="EMBL" id="PDEM01000016">
    <property type="protein sequence ID" value="PHZ85264.1"/>
    <property type="molecule type" value="Genomic_DNA"/>
</dbReference>
<proteinExistence type="inferred from homology"/>
<dbReference type="Pfam" id="PF03963">
    <property type="entry name" value="FlgD"/>
    <property type="match status" value="1"/>
</dbReference>
<keyword evidence="8" id="KW-1185">Reference proteome</keyword>